<reference evidence="1 2" key="1">
    <citation type="submission" date="2019-09" db="EMBL/GenBank/DDBJ databases">
        <title>Chitinophaga ginsengihumi sp. nov., isolated from soil of ginseng rhizosphere.</title>
        <authorList>
            <person name="Lee J."/>
        </authorList>
    </citation>
    <scope>NUCLEOTIDE SEQUENCE [LARGE SCALE GENOMIC DNA]</scope>
    <source>
        <strain evidence="1 2">BN140078</strain>
    </source>
</reference>
<protein>
    <submittedName>
        <fullName evidence="1">DUF3164 family protein</fullName>
    </submittedName>
</protein>
<evidence type="ECO:0000313" key="1">
    <source>
        <dbReference type="EMBL" id="KAA2245517.1"/>
    </source>
</evidence>
<keyword evidence="2" id="KW-1185">Reference proteome</keyword>
<proteinExistence type="predicted"/>
<sequence>MIKQQTNKQKAWQDNQGMEVPFSRVTLVEKLKEKSAYSVATQAIKLNAQLSTFRQSIADACEEVYNQVMTAKERKQATKGNFTFYNFDGSIKVEVSVDDRLDFDSLLIEKCKLKLLSLVGDSISEDKAFIKELVLSAFQTKRGNLDTKKIMGLKRYAPRIKDARYQEAMTLLDESIRVAQSKKYYRVYLRGVDGEYNAIDLNFSSII</sequence>
<dbReference type="EMBL" id="VUOC01000001">
    <property type="protein sequence ID" value="KAA2245517.1"/>
    <property type="molecule type" value="Genomic_DNA"/>
</dbReference>
<organism evidence="1 2">
    <name type="scientific">Chitinophaga agrisoli</name>
    <dbReference type="NCBI Taxonomy" id="2607653"/>
    <lineage>
        <taxon>Bacteria</taxon>
        <taxon>Pseudomonadati</taxon>
        <taxon>Bacteroidota</taxon>
        <taxon>Chitinophagia</taxon>
        <taxon>Chitinophagales</taxon>
        <taxon>Chitinophagaceae</taxon>
        <taxon>Chitinophaga</taxon>
    </lineage>
</organism>
<gene>
    <name evidence="1" type="ORF">F0L74_06040</name>
</gene>
<evidence type="ECO:0000313" key="2">
    <source>
        <dbReference type="Proteomes" id="UP000324611"/>
    </source>
</evidence>
<dbReference type="Proteomes" id="UP000324611">
    <property type="component" value="Unassembled WGS sequence"/>
</dbReference>
<dbReference type="AlphaFoldDB" id="A0A5B2W564"/>
<reference evidence="1 2" key="2">
    <citation type="submission" date="2019-09" db="EMBL/GenBank/DDBJ databases">
        <authorList>
            <person name="Jin C."/>
        </authorList>
    </citation>
    <scope>NUCLEOTIDE SEQUENCE [LARGE SCALE GENOMIC DNA]</scope>
    <source>
        <strain evidence="1 2">BN140078</strain>
    </source>
</reference>
<dbReference type="Pfam" id="PF11363">
    <property type="entry name" value="DUF3164"/>
    <property type="match status" value="1"/>
</dbReference>
<name>A0A5B2W564_9BACT</name>
<dbReference type="RefSeq" id="WP_149836907.1">
    <property type="nucleotide sequence ID" value="NZ_VUOC01000001.1"/>
</dbReference>
<comment type="caution">
    <text evidence="1">The sequence shown here is derived from an EMBL/GenBank/DDBJ whole genome shotgun (WGS) entry which is preliminary data.</text>
</comment>
<accession>A0A5B2W564</accession>
<dbReference type="InterPro" id="IPR021505">
    <property type="entry name" value="Phage_B3_Orf6"/>
</dbReference>